<comment type="caution">
    <text evidence="1">The sequence shown here is derived from an EMBL/GenBank/DDBJ whole genome shotgun (WGS) entry which is preliminary data.</text>
</comment>
<gene>
    <name evidence="1" type="ORF">C8N43_3876</name>
</gene>
<protein>
    <submittedName>
        <fullName evidence="1">Chaperone modulatory protein CbpM</fullName>
    </submittedName>
</protein>
<dbReference type="AlphaFoldDB" id="A0A2T6BCQ5"/>
<name>A0A2T6BCQ5_9RHOB</name>
<proteinExistence type="predicted"/>
<keyword evidence="2" id="KW-1185">Reference proteome</keyword>
<evidence type="ECO:0000313" key="2">
    <source>
        <dbReference type="Proteomes" id="UP000243978"/>
    </source>
</evidence>
<dbReference type="EMBL" id="QBKS01000003">
    <property type="protein sequence ID" value="PTX53833.1"/>
    <property type="molecule type" value="Genomic_DNA"/>
</dbReference>
<evidence type="ECO:0000313" key="1">
    <source>
        <dbReference type="EMBL" id="PTX53833.1"/>
    </source>
</evidence>
<accession>A0A2T6BCQ5</accession>
<dbReference type="OrthoDB" id="9799091at2"/>
<organism evidence="1 2">
    <name type="scientific">Litoreibacter ponti</name>
    <dbReference type="NCBI Taxonomy" id="1510457"/>
    <lineage>
        <taxon>Bacteria</taxon>
        <taxon>Pseudomonadati</taxon>
        <taxon>Pseudomonadota</taxon>
        <taxon>Alphaproteobacteria</taxon>
        <taxon>Rhodobacterales</taxon>
        <taxon>Roseobacteraceae</taxon>
        <taxon>Litoreibacter</taxon>
    </lineage>
</organism>
<dbReference type="Proteomes" id="UP000243978">
    <property type="component" value="Unassembled WGS sequence"/>
</dbReference>
<reference evidence="1 2" key="1">
    <citation type="submission" date="2018-04" db="EMBL/GenBank/DDBJ databases">
        <title>Genomic Encyclopedia of Archaeal and Bacterial Type Strains, Phase II (KMG-II): from individual species to whole genera.</title>
        <authorList>
            <person name="Goeker M."/>
        </authorList>
    </citation>
    <scope>NUCLEOTIDE SEQUENCE [LARGE SCALE GENOMIC DNA]</scope>
    <source>
        <strain evidence="1 2">DSM 100977</strain>
    </source>
</reference>
<sequence length="100" mass="11397">MKKSTLRSEVMDALSLQDLCRFCDADEAWVIELVEHGVIDPIGRSSRNWRFVGTSIVRAKKARRLNRDLGVNTAGVALVLDLLEQRDAARRQLARYQMPE</sequence>
<dbReference type="Pfam" id="PF13591">
    <property type="entry name" value="MerR_2"/>
    <property type="match status" value="1"/>
</dbReference>
<dbReference type="Gene3D" id="1.10.1660.10">
    <property type="match status" value="1"/>
</dbReference>
<dbReference type="RefSeq" id="WP_107847522.1">
    <property type="nucleotide sequence ID" value="NZ_QBKS01000003.1"/>
</dbReference>